<dbReference type="GO" id="GO:0003700">
    <property type="term" value="F:DNA-binding transcription factor activity"/>
    <property type="evidence" value="ECO:0007669"/>
    <property type="project" value="InterPro"/>
</dbReference>
<dbReference type="RefSeq" id="WP_058309663.1">
    <property type="nucleotide sequence ID" value="NZ_CYTW01000001.1"/>
</dbReference>
<evidence type="ECO:0000256" key="2">
    <source>
        <dbReference type="ARBA" id="ARBA00023125"/>
    </source>
</evidence>
<dbReference type="SUPFAM" id="SSF46785">
    <property type="entry name" value="Winged helix' DNA-binding domain"/>
    <property type="match status" value="1"/>
</dbReference>
<dbReference type="Gene3D" id="1.10.10.10">
    <property type="entry name" value="Winged helix-like DNA-binding domain superfamily/Winged helix DNA-binding domain"/>
    <property type="match status" value="1"/>
</dbReference>
<dbReference type="Pfam" id="PF00392">
    <property type="entry name" value="GntR"/>
    <property type="match status" value="1"/>
</dbReference>
<evidence type="ECO:0000259" key="4">
    <source>
        <dbReference type="PROSITE" id="PS50949"/>
    </source>
</evidence>
<feature type="domain" description="HTH gntR-type" evidence="4">
    <location>
        <begin position="7"/>
        <end position="74"/>
    </location>
</feature>
<dbReference type="InterPro" id="IPR008920">
    <property type="entry name" value="TF_FadR/GntR_C"/>
</dbReference>
<protein>
    <submittedName>
        <fullName evidence="5">Putative HTH-type transcriptional regulator YdfH</fullName>
    </submittedName>
</protein>
<dbReference type="SMART" id="SM00895">
    <property type="entry name" value="FCD"/>
    <property type="match status" value="1"/>
</dbReference>
<dbReference type="InterPro" id="IPR036390">
    <property type="entry name" value="WH_DNA-bd_sf"/>
</dbReference>
<name>A0A0P1IM80_9RHOB</name>
<dbReference type="AlphaFoldDB" id="A0A0P1IM80"/>
<gene>
    <name evidence="5" type="primary">ydfH_2</name>
    <name evidence="5" type="ORF">PH7735_00417</name>
</gene>
<dbReference type="PANTHER" id="PTHR43537:SF24">
    <property type="entry name" value="GLUCONATE OPERON TRANSCRIPTIONAL REPRESSOR"/>
    <property type="match status" value="1"/>
</dbReference>
<dbReference type="SUPFAM" id="SSF48008">
    <property type="entry name" value="GntR ligand-binding domain-like"/>
    <property type="match status" value="1"/>
</dbReference>
<dbReference type="InterPro" id="IPR036388">
    <property type="entry name" value="WH-like_DNA-bd_sf"/>
</dbReference>
<dbReference type="Gene3D" id="1.20.120.530">
    <property type="entry name" value="GntR ligand-binding domain-like"/>
    <property type="match status" value="1"/>
</dbReference>
<reference evidence="6" key="1">
    <citation type="submission" date="2015-09" db="EMBL/GenBank/DDBJ databases">
        <authorList>
            <person name="Rodrigo-Torres Lidia"/>
            <person name="Arahal R.David."/>
        </authorList>
    </citation>
    <scope>NUCLEOTIDE SEQUENCE [LARGE SCALE GENOMIC DNA]</scope>
    <source>
        <strain evidence="6">CECT 7735</strain>
    </source>
</reference>
<evidence type="ECO:0000313" key="6">
    <source>
        <dbReference type="Proteomes" id="UP000051870"/>
    </source>
</evidence>
<dbReference type="PANTHER" id="PTHR43537">
    <property type="entry name" value="TRANSCRIPTIONAL REGULATOR, GNTR FAMILY"/>
    <property type="match status" value="1"/>
</dbReference>
<dbReference type="InterPro" id="IPR011711">
    <property type="entry name" value="GntR_C"/>
</dbReference>
<keyword evidence="3" id="KW-0804">Transcription</keyword>
<dbReference type="GO" id="GO:0003677">
    <property type="term" value="F:DNA binding"/>
    <property type="evidence" value="ECO:0007669"/>
    <property type="project" value="UniProtKB-KW"/>
</dbReference>
<evidence type="ECO:0000313" key="5">
    <source>
        <dbReference type="EMBL" id="CUJ84841.1"/>
    </source>
</evidence>
<dbReference type="SMART" id="SM00345">
    <property type="entry name" value="HTH_GNTR"/>
    <property type="match status" value="1"/>
</dbReference>
<dbReference type="GeneID" id="83879503"/>
<proteinExistence type="predicted"/>
<dbReference type="Pfam" id="PF07729">
    <property type="entry name" value="FCD"/>
    <property type="match status" value="1"/>
</dbReference>
<dbReference type="PROSITE" id="PS50949">
    <property type="entry name" value="HTH_GNTR"/>
    <property type="match status" value="1"/>
</dbReference>
<keyword evidence="1" id="KW-0805">Transcription regulation</keyword>
<dbReference type="CDD" id="cd07377">
    <property type="entry name" value="WHTH_GntR"/>
    <property type="match status" value="1"/>
</dbReference>
<dbReference type="STRING" id="1715693.PH7735_00417"/>
<accession>A0A0P1IM80</accession>
<dbReference type="Proteomes" id="UP000051870">
    <property type="component" value="Unassembled WGS sequence"/>
</dbReference>
<dbReference type="InterPro" id="IPR000524">
    <property type="entry name" value="Tscrpt_reg_HTH_GntR"/>
</dbReference>
<organism evidence="5 6">
    <name type="scientific">Shimia thalassica</name>
    <dbReference type="NCBI Taxonomy" id="1715693"/>
    <lineage>
        <taxon>Bacteria</taxon>
        <taxon>Pseudomonadati</taxon>
        <taxon>Pseudomonadota</taxon>
        <taxon>Alphaproteobacteria</taxon>
        <taxon>Rhodobacterales</taxon>
        <taxon>Roseobacteraceae</taxon>
    </lineage>
</organism>
<evidence type="ECO:0000256" key="1">
    <source>
        <dbReference type="ARBA" id="ARBA00023015"/>
    </source>
</evidence>
<keyword evidence="2" id="KW-0238">DNA-binding</keyword>
<dbReference type="PRINTS" id="PR00035">
    <property type="entry name" value="HTHGNTR"/>
</dbReference>
<sequence>MPDFPKKTLVADAYSRLKSDIRENRLPPGFQAPEPELATRLGISRTPVREALIRLQADGLIRLIPRHGALVVALSPSDVQSLYDILSALEPQAGVTLAEAAPTPTALAPLYETLDAMTRALEAKDLSAWLAADDSFHQQVIALQGNDRLHGMLDPLLDQLHRVLMTTLAHREQLARATEDHRTLLHILATGDSNGARRELRQHRRRESREVLEIIEAQGLTAL</sequence>
<evidence type="ECO:0000256" key="3">
    <source>
        <dbReference type="ARBA" id="ARBA00023163"/>
    </source>
</evidence>
<dbReference type="EMBL" id="CYTW01000001">
    <property type="protein sequence ID" value="CUJ84841.1"/>
    <property type="molecule type" value="Genomic_DNA"/>
</dbReference>
<keyword evidence="6" id="KW-1185">Reference proteome</keyword>